<feature type="compositionally biased region" description="Polar residues" evidence="19">
    <location>
        <begin position="1239"/>
        <end position="1250"/>
    </location>
</feature>
<dbReference type="GO" id="GO:0045944">
    <property type="term" value="P:positive regulation of transcription by RNA polymerase II"/>
    <property type="evidence" value="ECO:0007669"/>
    <property type="project" value="TreeGrafter"/>
</dbReference>
<evidence type="ECO:0000256" key="2">
    <source>
        <dbReference type="ARBA" id="ARBA00004629"/>
    </source>
</evidence>
<feature type="compositionally biased region" description="Basic and acidic residues" evidence="19">
    <location>
        <begin position="1648"/>
        <end position="1658"/>
    </location>
</feature>
<feature type="compositionally biased region" description="Basic and acidic residues" evidence="19">
    <location>
        <begin position="565"/>
        <end position="575"/>
    </location>
</feature>
<feature type="region of interest" description="Disordered" evidence="19">
    <location>
        <begin position="1232"/>
        <end position="1405"/>
    </location>
</feature>
<feature type="compositionally biased region" description="Polar residues" evidence="19">
    <location>
        <begin position="615"/>
        <end position="632"/>
    </location>
</feature>
<feature type="compositionally biased region" description="Low complexity" evidence="19">
    <location>
        <begin position="686"/>
        <end position="700"/>
    </location>
</feature>
<evidence type="ECO:0000256" key="12">
    <source>
        <dbReference type="ARBA" id="ARBA00023125"/>
    </source>
</evidence>
<dbReference type="GO" id="GO:2000042">
    <property type="term" value="P:negative regulation of double-strand break repair via homologous recombination"/>
    <property type="evidence" value="ECO:0007669"/>
    <property type="project" value="UniProtKB-ARBA"/>
</dbReference>
<feature type="compositionally biased region" description="Polar residues" evidence="19">
    <location>
        <begin position="1174"/>
        <end position="1186"/>
    </location>
</feature>
<dbReference type="InterPro" id="IPR036420">
    <property type="entry name" value="BRCT_dom_sf"/>
</dbReference>
<sequence length="1861" mass="203201">ACAVSPTTFHRCLKQGDSRIEQDSRDCHLSEIKEKSLSLPKNTFPVLNTKGQNPVLKSQLTHSLNDAQPKFKQHLDSQRFPGPKRCLNLLRDFLHFHDNCSSLQVLFAKCAHTQGNTKGSTKHTDDPETSYSALLARRLSNLQPTSHSPVLELISSPTKSHLQSGSQINKIDSTTHSDNSQSNLGSAATEHSQVFEVCSVPKQKRGVKEHMESETNSTTHGTETRDEMSQFGFLELSESQGIHDEEDQLDGAPTKRRDSPNLASQCDLKSSERTSACQDGSSRGSEVSSKSSSGPQDGESRKLSVQAILHSQVADSQENEDDDIVSSQDDLFDKEQNDIKLDSCAMPTSTPAHSLRLLHLSGQRILVHESLSQQSVDFVAATQDNLSQAPYIVPNSPTEKDQTAGSPMDTSGPPEDQHQGREEEPMDMDPCPKPQPTASSPVFQNPPGFVLEKSLSVPSQPEFSHDVFISTPSLEPGNNSPDTESSKRKLLPQNSQSLTELETPKQTGPPEKVKKPSSSFSQPSEVAECFQLEISSENNHSQKTQAFIVEEDSQATQIEEEGTLDVDKSNSDPKCHSQNVSKNGMDPESNKTSQNSQNKVMDSKNAPEKVENRGSQKFSQSGNVENPNISVTPGVAQSQLSVSAYCVSDTTSVPQKSKTTDLPTASSSKTPLSAAEPITCTPVPVPSQSQSLSVLTVSSQKNTENEKEHVESQKLSQPTIHSHSVITDSVKNTEEEELMDEGEIQSTVKGEESRLDLALSQSQVLSPEPMEEENGKQEKEKLRDLQSSSKEESFSVVVLEESQRVSQEKVKEKRSQPFVSFSQPTRGSVQEKTAKMSGSQPLRSTEASPLQLERTKSQSPRAGEAGQRKDQERMNSDNAANKSLSDSSGELPFHFTLPKEGELIRPAVSATPPQISQLKKTPRHSTPIEMTSFSEPSEGDVTRETTMAASEISVEESREGEEPAVMEGDGKLSLRMKLVTPVEEGSSGSEHFSLQKPPLTDEDVSVSKATTVAMAVTSPSVFSRVREAHRQIHVEDEVESSGLPISRQQSQTLNSPINMNDSGLPPNRPRVTEGNRSSYRVSEAVSHQSQHPRATNANSEPLLSGLFSPPREGPREEVLITSERPSPCTPVRQRAVSQQTSVDITSTSSPSGKRAVSQQTSFDLSGPHNLSAKGEQSTPTRTQPGSSMRRHVRTIQEVRTTVTRIITDVYYEDGREVERKVTHESEEPILDRCVVDNDISPSRTGSSMTSGDLADISSLSSKAPSHHSSSGTSSGGLGPIRMHDFIMPPSRGGKSGSPRWGGRQQPRSHSVAVGSEVTDTRGSRVKTQLSPRGCARRGRPPSCSPLRRGGRAGLRGGAHGQVASSSEEEPYVQRHAQAPGSPVELSTTSRSDSLNTTSPDNSTGTSSFVGLRVLAKWSSNSYFYSGSITRDLGENRFRLLFDDNQECEVQGKDILLCDPIPLETEVTALTDKEYFNIGMVKGHKTQGSEFLYCVEKDGQSMWYNRTSVILSMEQGNRLREPYGLGPYEPSTPQTMACDISLDNLVEGKRRRRGNPSETTTPNRSATNSPRTPGKRKLNSGTEDERTPTKRGRRGGGATVGQKIAACNTSGSGVDLPPDPDDLVATHGPLPENSSLFMGFVFMLTASSESERDSNHQPSDEDEESVQRAPYNKEYTMRQLEAGGGMILPDFNEEQCKAAYQSLLIADQHCRTRKYLLCVAGGVPCVSQMWVRDCSQEKKLLNYRNYLLPAGLGLEGGIVEWHPRCNPFKALKVLLLLEDRVDLWTSLLSMGGAAKVHHHKENENISDIPAGKFDLAVAASDAVKPVTPGLPFVSLEWLIQSLICGKCLSFDSNSEFCHNPST</sequence>
<feature type="domain" description="BRCT" evidence="20">
    <location>
        <begin position="1631"/>
        <end position="1747"/>
    </location>
</feature>
<dbReference type="SUPFAM" id="SSF52113">
    <property type="entry name" value="BRCT domain"/>
    <property type="match status" value="2"/>
</dbReference>
<evidence type="ECO:0000256" key="13">
    <source>
        <dbReference type="ARBA" id="ARBA00023159"/>
    </source>
</evidence>
<feature type="region of interest" description="Disordered" evidence="19">
    <location>
        <begin position="156"/>
        <end position="226"/>
    </location>
</feature>
<dbReference type="GO" id="GO:0035861">
    <property type="term" value="C:site of double-strand break"/>
    <property type="evidence" value="ECO:0007669"/>
    <property type="project" value="UniProtKB-ARBA"/>
</dbReference>
<evidence type="ECO:0000256" key="15">
    <source>
        <dbReference type="ARBA" id="ARBA00023204"/>
    </source>
</evidence>
<dbReference type="CDD" id="cd17745">
    <property type="entry name" value="BRCT_p53bp1_rpt1"/>
    <property type="match status" value="1"/>
</dbReference>
<dbReference type="EMBL" id="JAFHDT010000001">
    <property type="protein sequence ID" value="KAI7814785.1"/>
    <property type="molecule type" value="Genomic_DNA"/>
</dbReference>
<keyword evidence="5" id="KW-1017">Isopeptide bond</keyword>
<name>A0A9W7X527_TRIRA</name>
<keyword evidence="14" id="KW-0804">Transcription</keyword>
<dbReference type="Gene3D" id="3.40.50.10190">
    <property type="entry name" value="BRCT domain"/>
    <property type="match status" value="2"/>
</dbReference>
<feature type="compositionally biased region" description="Polar residues" evidence="19">
    <location>
        <begin position="492"/>
        <end position="506"/>
    </location>
</feature>
<keyword evidence="16" id="KW-0539">Nucleus</keyword>
<feature type="compositionally biased region" description="Polar residues" evidence="19">
    <location>
        <begin position="876"/>
        <end position="888"/>
    </location>
</feature>
<evidence type="ECO:0000256" key="11">
    <source>
        <dbReference type="ARBA" id="ARBA00023015"/>
    </source>
</evidence>
<evidence type="ECO:0000256" key="18">
    <source>
        <dbReference type="ARBA" id="ARBA00073180"/>
    </source>
</evidence>
<feature type="compositionally biased region" description="Basic and acidic residues" evidence="19">
    <location>
        <begin position="703"/>
        <end position="712"/>
    </location>
</feature>
<feature type="compositionally biased region" description="Polar residues" evidence="19">
    <location>
        <begin position="1135"/>
        <end position="1163"/>
    </location>
</feature>
<dbReference type="PROSITE" id="PS50172">
    <property type="entry name" value="BRCT"/>
    <property type="match status" value="1"/>
</dbReference>
<dbReference type="FunFam" id="2.30.30.30:FF:000019">
    <property type="entry name" value="Tumor suppressor p53-binding protein 1"/>
    <property type="match status" value="1"/>
</dbReference>
<comment type="subcellular location">
    <subcellularLocation>
        <location evidence="2">Chromosome</location>
        <location evidence="2">Centromere</location>
        <location evidence="2">Kinetochore</location>
    </subcellularLocation>
    <subcellularLocation>
        <location evidence="1">Nucleus</location>
    </subcellularLocation>
</comment>
<dbReference type="GO" id="GO:0000776">
    <property type="term" value="C:kinetochore"/>
    <property type="evidence" value="ECO:0007669"/>
    <property type="project" value="UniProtKB-KW"/>
</dbReference>
<organism evidence="21 22">
    <name type="scientific">Triplophysa rosa</name>
    <name type="common">Cave loach</name>
    <dbReference type="NCBI Taxonomy" id="992332"/>
    <lineage>
        <taxon>Eukaryota</taxon>
        <taxon>Metazoa</taxon>
        <taxon>Chordata</taxon>
        <taxon>Craniata</taxon>
        <taxon>Vertebrata</taxon>
        <taxon>Euteleostomi</taxon>
        <taxon>Actinopterygii</taxon>
        <taxon>Neopterygii</taxon>
        <taxon>Teleostei</taxon>
        <taxon>Ostariophysi</taxon>
        <taxon>Cypriniformes</taxon>
        <taxon>Nemacheilidae</taxon>
        <taxon>Triplophysa</taxon>
    </lineage>
</organism>
<feature type="compositionally biased region" description="Acidic residues" evidence="19">
    <location>
        <begin position="549"/>
        <end position="564"/>
    </location>
</feature>
<feature type="region of interest" description="Disordered" evidence="19">
    <location>
        <begin position="1544"/>
        <end position="1600"/>
    </location>
</feature>
<keyword evidence="6" id="KW-0597">Phosphoprotein</keyword>
<evidence type="ECO:0000256" key="1">
    <source>
        <dbReference type="ARBA" id="ARBA00004123"/>
    </source>
</evidence>
<evidence type="ECO:0000256" key="5">
    <source>
        <dbReference type="ARBA" id="ARBA00022499"/>
    </source>
</evidence>
<keyword evidence="15" id="KW-0234">DNA repair</keyword>
<feature type="compositionally biased region" description="Polar residues" evidence="19">
    <location>
        <begin position="1074"/>
        <end position="1101"/>
    </location>
</feature>
<feature type="compositionally biased region" description="Polar residues" evidence="19">
    <location>
        <begin position="817"/>
        <end position="848"/>
    </location>
</feature>
<keyword evidence="12" id="KW-0238">DNA-binding</keyword>
<feature type="compositionally biased region" description="Polar residues" evidence="19">
    <location>
        <begin position="470"/>
        <end position="483"/>
    </location>
</feature>
<feature type="compositionally biased region" description="Polar residues" evidence="19">
    <location>
        <begin position="1555"/>
        <end position="1570"/>
    </location>
</feature>
<feature type="compositionally biased region" description="Polar residues" evidence="19">
    <location>
        <begin position="646"/>
        <end position="671"/>
    </location>
</feature>
<dbReference type="GO" id="GO:0140005">
    <property type="term" value="F:histone H4K20me2 reader activity"/>
    <property type="evidence" value="ECO:0007669"/>
    <property type="project" value="UniProtKB-ARBA"/>
</dbReference>
<dbReference type="InterPro" id="IPR014722">
    <property type="entry name" value="Rib_uL2_dom2"/>
</dbReference>
<dbReference type="CDD" id="cd17724">
    <property type="entry name" value="BRCT_p53bp1_rpt2"/>
    <property type="match status" value="1"/>
</dbReference>
<dbReference type="PANTHER" id="PTHR15321:SF3">
    <property type="entry name" value="TP53-BINDING PROTEIN 1"/>
    <property type="match status" value="1"/>
</dbReference>
<evidence type="ECO:0000256" key="19">
    <source>
        <dbReference type="SAM" id="MobiDB-lite"/>
    </source>
</evidence>
<feature type="compositionally biased region" description="Basic and acidic residues" evidence="19">
    <location>
        <begin position="801"/>
        <end position="815"/>
    </location>
</feature>
<evidence type="ECO:0000259" key="20">
    <source>
        <dbReference type="PROSITE" id="PS50172"/>
    </source>
</evidence>
<keyword evidence="11" id="KW-0805">Transcription regulation</keyword>
<feature type="region of interest" description="Disordered" evidence="19">
    <location>
        <begin position="646"/>
        <end position="894"/>
    </location>
</feature>
<evidence type="ECO:0000256" key="17">
    <source>
        <dbReference type="ARBA" id="ARBA00023328"/>
    </source>
</evidence>
<feature type="region of interest" description="Disordered" evidence="19">
    <location>
        <begin position="909"/>
        <end position="971"/>
    </location>
</feature>
<feature type="compositionally biased region" description="Basic and acidic residues" evidence="19">
    <location>
        <begin position="773"/>
        <end position="793"/>
    </location>
</feature>
<keyword evidence="9" id="KW-0995">Kinetochore</keyword>
<reference evidence="21" key="1">
    <citation type="submission" date="2021-02" db="EMBL/GenBank/DDBJ databases">
        <title>Comparative genomics reveals that relaxation of natural selection precedes convergent phenotypic evolution of cavefish.</title>
        <authorList>
            <person name="Peng Z."/>
        </authorList>
    </citation>
    <scope>NUCLEOTIDE SEQUENCE</scope>
    <source>
        <tissue evidence="21">Muscle</tissue>
    </source>
</reference>
<feature type="non-terminal residue" evidence="21">
    <location>
        <position position="1861"/>
    </location>
</feature>
<evidence type="ECO:0000256" key="3">
    <source>
        <dbReference type="ARBA" id="ARBA00022454"/>
    </source>
</evidence>
<keyword evidence="22" id="KW-1185">Reference proteome</keyword>
<keyword evidence="7" id="KW-0677">Repeat</keyword>
<feature type="compositionally biased region" description="Polar residues" evidence="19">
    <location>
        <begin position="713"/>
        <end position="730"/>
    </location>
</feature>
<dbReference type="SUPFAM" id="SSF63748">
    <property type="entry name" value="Tudor/PWWP/MBT"/>
    <property type="match status" value="2"/>
</dbReference>
<feature type="region of interest" description="Disordered" evidence="19">
    <location>
        <begin position="389"/>
        <end position="632"/>
    </location>
</feature>
<dbReference type="Gene3D" id="2.30.30.140">
    <property type="match status" value="1"/>
</dbReference>
<feature type="compositionally biased region" description="Acidic residues" evidence="19">
    <location>
        <begin position="734"/>
        <end position="743"/>
    </location>
</feature>
<feature type="compositionally biased region" description="Low complexity" evidence="19">
    <location>
        <begin position="1257"/>
        <end position="1272"/>
    </location>
</feature>
<dbReference type="CDD" id="cd20383">
    <property type="entry name" value="Tudor_53BP1"/>
    <property type="match status" value="1"/>
</dbReference>
<dbReference type="Pfam" id="PF18428">
    <property type="entry name" value="BRCT_3"/>
    <property type="match status" value="1"/>
</dbReference>
<feature type="compositionally biased region" description="Polar residues" evidence="19">
    <location>
        <begin position="156"/>
        <end position="192"/>
    </location>
</feature>
<proteinExistence type="predicted"/>
<accession>A0A9W7X527</accession>
<evidence type="ECO:0000256" key="16">
    <source>
        <dbReference type="ARBA" id="ARBA00023242"/>
    </source>
</evidence>
<dbReference type="GO" id="GO:0042393">
    <property type="term" value="F:histone binding"/>
    <property type="evidence" value="ECO:0007669"/>
    <property type="project" value="TreeGrafter"/>
</dbReference>
<feature type="region of interest" description="Disordered" evidence="19">
    <location>
        <begin position="245"/>
        <end position="303"/>
    </location>
</feature>
<feature type="region of interest" description="Disordered" evidence="19">
    <location>
        <begin position="1647"/>
        <end position="1670"/>
    </location>
</feature>
<dbReference type="Gene3D" id="2.30.30.30">
    <property type="match status" value="1"/>
</dbReference>
<dbReference type="InterPro" id="IPR047252">
    <property type="entry name" value="TP53BP1-like"/>
</dbReference>
<gene>
    <name evidence="21" type="ORF">IRJ41_024044</name>
</gene>
<dbReference type="GO" id="GO:0016604">
    <property type="term" value="C:nuclear body"/>
    <property type="evidence" value="ECO:0007669"/>
    <property type="project" value="UniProtKB-ARBA"/>
</dbReference>
<feature type="compositionally biased region" description="Polar residues" evidence="19">
    <location>
        <begin position="533"/>
        <end position="545"/>
    </location>
</feature>
<evidence type="ECO:0000256" key="8">
    <source>
        <dbReference type="ARBA" id="ARBA00022763"/>
    </source>
</evidence>
<dbReference type="FunFam" id="3.40.50.10190:FF:000003">
    <property type="entry name" value="Tumor suppressor p53-binding protein 1"/>
    <property type="match status" value="1"/>
</dbReference>
<evidence type="ECO:0000256" key="6">
    <source>
        <dbReference type="ARBA" id="ARBA00022553"/>
    </source>
</evidence>
<feature type="compositionally biased region" description="Basic and acidic residues" evidence="19">
    <location>
        <begin position="601"/>
        <end position="614"/>
    </location>
</feature>
<evidence type="ECO:0000256" key="7">
    <source>
        <dbReference type="ARBA" id="ARBA00022737"/>
    </source>
</evidence>
<feature type="compositionally biased region" description="Polar residues" evidence="19">
    <location>
        <begin position="1384"/>
        <end position="1405"/>
    </location>
</feature>
<dbReference type="GO" id="GO:0045830">
    <property type="term" value="P:positive regulation of isotype switching"/>
    <property type="evidence" value="ECO:0007669"/>
    <property type="project" value="UniProtKB-ARBA"/>
</dbReference>
<feature type="compositionally biased region" description="Polar residues" evidence="19">
    <location>
        <begin position="1046"/>
        <end position="1061"/>
    </location>
</feature>
<evidence type="ECO:0000256" key="14">
    <source>
        <dbReference type="ARBA" id="ARBA00023163"/>
    </source>
</evidence>
<feature type="compositionally biased region" description="Polar residues" evidence="19">
    <location>
        <begin position="261"/>
        <end position="279"/>
    </location>
</feature>
<dbReference type="InterPro" id="IPR047250">
    <property type="entry name" value="BRCT_p53bp1-like_rpt2"/>
</dbReference>
<dbReference type="InterPro" id="IPR001357">
    <property type="entry name" value="BRCT_dom"/>
</dbReference>
<keyword evidence="13" id="KW-0010">Activator</keyword>
<evidence type="ECO:0000313" key="22">
    <source>
        <dbReference type="Proteomes" id="UP001059041"/>
    </source>
</evidence>
<comment type="caution">
    <text evidence="21">The sequence shown here is derived from an EMBL/GenBank/DDBJ whole genome shotgun (WGS) entry which is preliminary data.</text>
</comment>
<evidence type="ECO:0000256" key="10">
    <source>
        <dbReference type="ARBA" id="ARBA00022843"/>
    </source>
</evidence>
<keyword evidence="4" id="KW-0488">Methylation</keyword>
<keyword evidence="10" id="KW-0832">Ubl conjugation</keyword>
<dbReference type="Proteomes" id="UP001059041">
    <property type="component" value="Linkage Group LG1"/>
</dbReference>
<evidence type="ECO:0000256" key="9">
    <source>
        <dbReference type="ARBA" id="ARBA00022838"/>
    </source>
</evidence>
<dbReference type="FunFam" id="2.30.30.140:FF:000021">
    <property type="entry name" value="Tumor suppressor p53-binding protein 1"/>
    <property type="match status" value="1"/>
</dbReference>
<dbReference type="InterPro" id="IPR015125">
    <property type="entry name" value="53-BP1_Tudor"/>
</dbReference>
<keyword evidence="8" id="KW-0227">DNA damage</keyword>
<dbReference type="GO" id="GO:0000077">
    <property type="term" value="P:DNA damage checkpoint signaling"/>
    <property type="evidence" value="ECO:0007669"/>
    <property type="project" value="TreeGrafter"/>
</dbReference>
<feature type="region of interest" description="Disordered" evidence="19">
    <location>
        <begin position="1034"/>
        <end position="1195"/>
    </location>
</feature>
<dbReference type="GO" id="GO:0006303">
    <property type="term" value="P:double-strand break repair via nonhomologous end joining"/>
    <property type="evidence" value="ECO:0007669"/>
    <property type="project" value="UniProtKB-ARBA"/>
</dbReference>
<evidence type="ECO:0000256" key="4">
    <source>
        <dbReference type="ARBA" id="ARBA00022481"/>
    </source>
</evidence>
<evidence type="ECO:0000313" key="21">
    <source>
        <dbReference type="EMBL" id="KAI7814785.1"/>
    </source>
</evidence>
<feature type="compositionally biased region" description="Basic and acidic residues" evidence="19">
    <location>
        <begin position="866"/>
        <end position="875"/>
    </location>
</feature>
<keyword evidence="3" id="KW-0158">Chromosome</keyword>
<dbReference type="GO" id="GO:0003677">
    <property type="term" value="F:DNA binding"/>
    <property type="evidence" value="ECO:0007669"/>
    <property type="project" value="UniProtKB-KW"/>
</dbReference>
<dbReference type="Pfam" id="PF09038">
    <property type="entry name" value="53-BP1_Tudor"/>
    <property type="match status" value="1"/>
</dbReference>
<protein>
    <recommendedName>
        <fullName evidence="18">TP53-binding protein 1</fullName>
    </recommendedName>
</protein>
<keyword evidence="17" id="KW-0137">Centromere</keyword>
<dbReference type="InterPro" id="IPR047249">
    <property type="entry name" value="BRCT_p53bp1-like_rpt1"/>
</dbReference>
<feature type="compositionally biased region" description="Low complexity" evidence="19">
    <location>
        <begin position="280"/>
        <end position="294"/>
    </location>
</feature>
<feature type="compositionally biased region" description="Polar residues" evidence="19">
    <location>
        <begin position="590"/>
        <end position="600"/>
    </location>
</feature>
<dbReference type="PANTHER" id="PTHR15321">
    <property type="entry name" value="TUMOR SUPPRESSOR P53-BINDING PROTEIN 1"/>
    <property type="match status" value="1"/>
</dbReference>